<evidence type="ECO:0000313" key="6">
    <source>
        <dbReference type="Proteomes" id="UP000712600"/>
    </source>
</evidence>
<dbReference type="PANTHER" id="PTHR45966">
    <property type="entry name" value="GDSL-LIKE LIPASE/ACYLHYDROLASE"/>
    <property type="match status" value="1"/>
</dbReference>
<proteinExistence type="inferred from homology"/>
<dbReference type="GO" id="GO:0007029">
    <property type="term" value="P:endoplasmic reticulum organization"/>
    <property type="evidence" value="ECO:0007669"/>
    <property type="project" value="TreeGrafter"/>
</dbReference>
<sequence>MACNCSLANVLGVVLVFTLFHDPITVAGQNIPAVALFTFGDSNFDAGNRMFLAGTRFPQNFWPYGKSRDDPSGKFSDGRIVPDFIAKFMGIPHDLPPAFEPGANVSRGASFAVDSASILGTARDSLNLNNQVRRFNQMISNWKEDYITKSLFMISIGMEDYYNFTKNNPTADGSAQHAFVISVISRLRNNIEMLYSSGASKFAVYTLPALGCFPIVRQEFNTGNDCYKKLNDLAKQHNARLGPMLNDLARARSGFQFTVFDFYNVILRRTQRNMNFRYSFTNVSCCGIGSHNAFGCGRPNVRSKLCEYQRSYLFFDGRHNSEKAQEQFAHLLFGANPNVIQPMNIRELITYPVNTNMSEFWEEPVGRNLMVNDIDPVGPDSRTGVTPTRLTGASDTTESSQTQQIPPTGTSSQDRSLPINQTSTRNELKLESGISPETDTPPMT</sequence>
<dbReference type="Proteomes" id="UP000712600">
    <property type="component" value="Unassembled WGS sequence"/>
</dbReference>
<dbReference type="InterPro" id="IPR036514">
    <property type="entry name" value="SGNH_hydro_sf"/>
</dbReference>
<dbReference type="InterPro" id="IPR044552">
    <property type="entry name" value="GLIP1-5/GLL25"/>
</dbReference>
<feature type="chain" id="PRO_5035737738" evidence="4">
    <location>
        <begin position="29"/>
        <end position="444"/>
    </location>
</feature>
<feature type="compositionally biased region" description="Polar residues" evidence="3">
    <location>
        <begin position="383"/>
        <end position="425"/>
    </location>
</feature>
<accession>A0A8S9PRD3</accession>
<dbReference type="Gene3D" id="3.40.50.1110">
    <property type="entry name" value="SGNH hydrolase"/>
    <property type="match status" value="1"/>
</dbReference>
<dbReference type="InterPro" id="IPR035669">
    <property type="entry name" value="SGNH_plant_lipase-like"/>
</dbReference>
<dbReference type="GO" id="GO:0016298">
    <property type="term" value="F:lipase activity"/>
    <property type="evidence" value="ECO:0007669"/>
    <property type="project" value="TreeGrafter"/>
</dbReference>
<dbReference type="Pfam" id="PF00657">
    <property type="entry name" value="Lipase_GDSL"/>
    <property type="match status" value="1"/>
</dbReference>
<keyword evidence="2 4" id="KW-0732">Signal</keyword>
<evidence type="ECO:0000256" key="1">
    <source>
        <dbReference type="ARBA" id="ARBA00008668"/>
    </source>
</evidence>
<dbReference type="PANTHER" id="PTHR45966:SF36">
    <property type="entry name" value="INACTIVE GDSL ESTERASE_LIPASE-LIKE PROTEIN 25"/>
    <property type="match status" value="1"/>
</dbReference>
<reference evidence="5" key="1">
    <citation type="submission" date="2019-12" db="EMBL/GenBank/DDBJ databases">
        <title>Genome sequencing and annotation of Brassica cretica.</title>
        <authorList>
            <person name="Studholme D.J."/>
            <person name="Sarris P."/>
        </authorList>
    </citation>
    <scope>NUCLEOTIDE SEQUENCE</scope>
    <source>
        <strain evidence="5">PFS-109/04</strain>
        <tissue evidence="5">Leaf</tissue>
    </source>
</reference>
<dbReference type="SUPFAM" id="SSF52266">
    <property type="entry name" value="SGNH hydrolase"/>
    <property type="match status" value="1"/>
</dbReference>
<dbReference type="FunFam" id="3.40.50.1110:FF:000026">
    <property type="entry name" value="GDSL esterase/lipase At3g14220"/>
    <property type="match status" value="1"/>
</dbReference>
<dbReference type="CDD" id="cd01837">
    <property type="entry name" value="SGNH_plant_lipase_like"/>
    <property type="match status" value="1"/>
</dbReference>
<gene>
    <name evidence="5" type="ORF">F2Q69_00047052</name>
</gene>
<evidence type="ECO:0000256" key="4">
    <source>
        <dbReference type="SAM" id="SignalP"/>
    </source>
</evidence>
<evidence type="ECO:0000256" key="3">
    <source>
        <dbReference type="SAM" id="MobiDB-lite"/>
    </source>
</evidence>
<comment type="caution">
    <text evidence="5">The sequence shown here is derived from an EMBL/GenBank/DDBJ whole genome shotgun (WGS) entry which is preliminary data.</text>
</comment>
<name>A0A8S9PRD3_BRACR</name>
<feature type="signal peptide" evidence="4">
    <location>
        <begin position="1"/>
        <end position="28"/>
    </location>
</feature>
<evidence type="ECO:0000256" key="2">
    <source>
        <dbReference type="ARBA" id="ARBA00022729"/>
    </source>
</evidence>
<evidence type="ECO:0000313" key="5">
    <source>
        <dbReference type="EMBL" id="KAF3526363.1"/>
    </source>
</evidence>
<dbReference type="InterPro" id="IPR001087">
    <property type="entry name" value="GDSL"/>
</dbReference>
<feature type="region of interest" description="Disordered" evidence="3">
    <location>
        <begin position="372"/>
        <end position="444"/>
    </location>
</feature>
<protein>
    <submittedName>
        <fullName evidence="5">Uncharacterized protein</fullName>
    </submittedName>
</protein>
<dbReference type="AlphaFoldDB" id="A0A8S9PRD3"/>
<comment type="similarity">
    <text evidence="1">Belongs to the 'GDSL' lipolytic enzyme family.</text>
</comment>
<dbReference type="EMBL" id="QGKX02001347">
    <property type="protein sequence ID" value="KAF3526363.1"/>
    <property type="molecule type" value="Genomic_DNA"/>
</dbReference>
<organism evidence="5 6">
    <name type="scientific">Brassica cretica</name>
    <name type="common">Mustard</name>
    <dbReference type="NCBI Taxonomy" id="69181"/>
    <lineage>
        <taxon>Eukaryota</taxon>
        <taxon>Viridiplantae</taxon>
        <taxon>Streptophyta</taxon>
        <taxon>Embryophyta</taxon>
        <taxon>Tracheophyta</taxon>
        <taxon>Spermatophyta</taxon>
        <taxon>Magnoliopsida</taxon>
        <taxon>eudicotyledons</taxon>
        <taxon>Gunneridae</taxon>
        <taxon>Pentapetalae</taxon>
        <taxon>rosids</taxon>
        <taxon>malvids</taxon>
        <taxon>Brassicales</taxon>
        <taxon>Brassicaceae</taxon>
        <taxon>Brassiceae</taxon>
        <taxon>Brassica</taxon>
    </lineage>
</organism>